<organism evidence="1 2">
    <name type="scientific">Sphingomonas yabuuchiae</name>
    <dbReference type="NCBI Taxonomy" id="172044"/>
    <lineage>
        <taxon>Bacteria</taxon>
        <taxon>Pseudomonadati</taxon>
        <taxon>Pseudomonadota</taxon>
        <taxon>Alphaproteobacteria</taxon>
        <taxon>Sphingomonadales</taxon>
        <taxon>Sphingomonadaceae</taxon>
        <taxon>Sphingomonas</taxon>
    </lineage>
</organism>
<sequence length="77" mass="8413">MGIAVMGQEIDQAAAIMVERTAKNDRGVSCRSQPTLRRCAAPYAEADGFPSLKLDVLIADRDISAVRAAPMIHMRRQ</sequence>
<proteinExistence type="predicted"/>
<reference evidence="1 2" key="1">
    <citation type="submission" date="2020-08" db="EMBL/GenBank/DDBJ databases">
        <title>Genomic Encyclopedia of Type Strains, Phase IV (KMG-IV): sequencing the most valuable type-strain genomes for metagenomic binning, comparative biology and taxonomic classification.</title>
        <authorList>
            <person name="Goeker M."/>
        </authorList>
    </citation>
    <scope>NUCLEOTIDE SEQUENCE [LARGE SCALE GENOMIC DNA]</scope>
    <source>
        <strain evidence="1 2">DSM 14562</strain>
    </source>
</reference>
<comment type="caution">
    <text evidence="1">The sequence shown here is derived from an EMBL/GenBank/DDBJ whole genome shotgun (WGS) entry which is preliminary data.</text>
</comment>
<keyword evidence="2" id="KW-1185">Reference proteome</keyword>
<gene>
    <name evidence="1" type="ORF">GGQ89_001521</name>
</gene>
<protein>
    <submittedName>
        <fullName evidence="1">Uncharacterized protein</fullName>
    </submittedName>
</protein>
<evidence type="ECO:0000313" key="1">
    <source>
        <dbReference type="EMBL" id="MBB4609309.1"/>
    </source>
</evidence>
<evidence type="ECO:0000313" key="2">
    <source>
        <dbReference type="Proteomes" id="UP000584663"/>
    </source>
</evidence>
<name>A0ABR6K8E6_9SPHN</name>
<accession>A0ABR6K8E6</accession>
<dbReference type="Proteomes" id="UP000584663">
    <property type="component" value="Unassembled WGS sequence"/>
</dbReference>
<dbReference type="RefSeq" id="WP_206362743.1">
    <property type="nucleotide sequence ID" value="NZ_JAFHKU010000128.1"/>
</dbReference>
<dbReference type="EMBL" id="JACHNX010000004">
    <property type="protein sequence ID" value="MBB4609309.1"/>
    <property type="molecule type" value="Genomic_DNA"/>
</dbReference>